<dbReference type="EMBL" id="WNYA01000006">
    <property type="protein sequence ID" value="KAG8567943.1"/>
    <property type="molecule type" value="Genomic_DNA"/>
</dbReference>
<keyword evidence="2" id="KW-0677">Repeat</keyword>
<dbReference type="Gene3D" id="2.60.40.10">
    <property type="entry name" value="Immunoglobulins"/>
    <property type="match status" value="2"/>
</dbReference>
<comment type="caution">
    <text evidence="8">The sequence shown here is derived from an EMBL/GenBank/DDBJ whole genome shotgun (WGS) entry which is preliminary data.</text>
</comment>
<keyword evidence="5" id="KW-0393">Immunoglobulin domain</keyword>
<evidence type="ECO:0000313" key="9">
    <source>
        <dbReference type="Proteomes" id="UP000824782"/>
    </source>
</evidence>
<dbReference type="SMART" id="SM00409">
    <property type="entry name" value="IG"/>
    <property type="match status" value="2"/>
</dbReference>
<evidence type="ECO:0000256" key="6">
    <source>
        <dbReference type="SAM" id="Phobius"/>
    </source>
</evidence>
<evidence type="ECO:0000256" key="2">
    <source>
        <dbReference type="ARBA" id="ARBA00022737"/>
    </source>
</evidence>
<organism evidence="8 9">
    <name type="scientific">Engystomops pustulosus</name>
    <name type="common">Tungara frog</name>
    <name type="synonym">Physalaemus pustulosus</name>
    <dbReference type="NCBI Taxonomy" id="76066"/>
    <lineage>
        <taxon>Eukaryota</taxon>
        <taxon>Metazoa</taxon>
        <taxon>Chordata</taxon>
        <taxon>Craniata</taxon>
        <taxon>Vertebrata</taxon>
        <taxon>Euteleostomi</taxon>
        <taxon>Amphibia</taxon>
        <taxon>Batrachia</taxon>
        <taxon>Anura</taxon>
        <taxon>Neobatrachia</taxon>
        <taxon>Hyloidea</taxon>
        <taxon>Leptodactylidae</taxon>
        <taxon>Leiuperinae</taxon>
        <taxon>Engystomops</taxon>
    </lineage>
</organism>
<dbReference type="InterPro" id="IPR013783">
    <property type="entry name" value="Ig-like_fold"/>
</dbReference>
<dbReference type="AlphaFoldDB" id="A0AAV7B5Y5"/>
<keyword evidence="6" id="KW-0812">Transmembrane</keyword>
<keyword evidence="4" id="KW-0325">Glycoprotein</keyword>
<dbReference type="PROSITE" id="PS50835">
    <property type="entry name" value="IG_LIKE"/>
    <property type="match status" value="1"/>
</dbReference>
<evidence type="ECO:0000256" key="1">
    <source>
        <dbReference type="ARBA" id="ARBA00022729"/>
    </source>
</evidence>
<dbReference type="InterPro" id="IPR003599">
    <property type="entry name" value="Ig_sub"/>
</dbReference>
<evidence type="ECO:0000313" key="8">
    <source>
        <dbReference type="EMBL" id="KAG8567943.1"/>
    </source>
</evidence>
<dbReference type="InterPro" id="IPR007110">
    <property type="entry name" value="Ig-like_dom"/>
</dbReference>
<evidence type="ECO:0000256" key="4">
    <source>
        <dbReference type="ARBA" id="ARBA00023180"/>
    </source>
</evidence>
<proteinExistence type="predicted"/>
<name>A0AAV7B5Y5_ENGPU</name>
<keyword evidence="1" id="KW-0732">Signal</keyword>
<dbReference type="InterPro" id="IPR050412">
    <property type="entry name" value="Ig-like_Receptors_ImmuneReg"/>
</dbReference>
<dbReference type="PANTHER" id="PTHR11738">
    <property type="entry name" value="MHC CLASS I NK CELL RECEPTOR"/>
    <property type="match status" value="1"/>
</dbReference>
<protein>
    <recommendedName>
        <fullName evidence="7">Ig-like domain-containing protein</fullName>
    </recommendedName>
</protein>
<evidence type="ECO:0000256" key="5">
    <source>
        <dbReference type="ARBA" id="ARBA00023319"/>
    </source>
</evidence>
<dbReference type="PANTHER" id="PTHR11738:SF188">
    <property type="entry name" value="IMMUNOGLOBULIN SUPERFAMILY MEMBER 1 ISOFORM X1"/>
    <property type="match status" value="1"/>
</dbReference>
<dbReference type="SUPFAM" id="SSF48726">
    <property type="entry name" value="Immunoglobulin"/>
    <property type="match status" value="2"/>
</dbReference>
<dbReference type="Proteomes" id="UP000824782">
    <property type="component" value="Unassembled WGS sequence"/>
</dbReference>
<keyword evidence="6" id="KW-0472">Membrane</keyword>
<feature type="domain" description="Ig-like" evidence="7">
    <location>
        <begin position="13"/>
        <end position="93"/>
    </location>
</feature>
<sequence>MKHKPHKETILTPSISVKPKSTIPAGSNITIHCDGAKPREMVILYKNGGKFLQQQSDNSTAEFIIVNVSLKHQGSYFCMMHSDSRISNHLKIEVQEQDRIFLSSTPRGSILSGSNVTLQCNGTKREETVSLFKDGELYEQKTSSGSAVEFLFSHVDIHHEGTYYCLSSSSKRSNTIYIWIQEEEFSPTESGKQSVTEDKKKDFTRGNIIRISAAVVILVVLIAIVSEYCYSMKEPQVKQNECATRNEYELNF</sequence>
<dbReference type="Pfam" id="PF13927">
    <property type="entry name" value="Ig_3"/>
    <property type="match status" value="1"/>
</dbReference>
<dbReference type="FunFam" id="2.60.40.10:FF:000049">
    <property type="entry name" value="Leukocyte immunoglobulin-like receptor subfamily B member 1"/>
    <property type="match status" value="1"/>
</dbReference>
<reference evidence="8" key="1">
    <citation type="thesis" date="2020" institute="ProQuest LLC" country="789 East Eisenhower Parkway, Ann Arbor, MI, USA">
        <title>Comparative Genomics and Chromosome Evolution.</title>
        <authorList>
            <person name="Mudd A.B."/>
        </authorList>
    </citation>
    <scope>NUCLEOTIDE SEQUENCE</scope>
    <source>
        <strain evidence="8">237g6f4</strain>
        <tissue evidence="8">Blood</tissue>
    </source>
</reference>
<dbReference type="InterPro" id="IPR036179">
    <property type="entry name" value="Ig-like_dom_sf"/>
</dbReference>
<keyword evidence="3" id="KW-1015">Disulfide bond</keyword>
<evidence type="ECO:0000256" key="3">
    <source>
        <dbReference type="ARBA" id="ARBA00023157"/>
    </source>
</evidence>
<keyword evidence="9" id="KW-1185">Reference proteome</keyword>
<keyword evidence="6" id="KW-1133">Transmembrane helix</keyword>
<gene>
    <name evidence="8" type="ORF">GDO81_013840</name>
</gene>
<evidence type="ECO:0000259" key="7">
    <source>
        <dbReference type="PROSITE" id="PS50835"/>
    </source>
</evidence>
<accession>A0AAV7B5Y5</accession>
<dbReference type="FunFam" id="2.60.40.10:FF:000033">
    <property type="entry name" value="Killer cell immunoglobulin-like receptor"/>
    <property type="match status" value="1"/>
</dbReference>
<dbReference type="GO" id="GO:0002764">
    <property type="term" value="P:immune response-regulating signaling pathway"/>
    <property type="evidence" value="ECO:0007669"/>
    <property type="project" value="TreeGrafter"/>
</dbReference>
<feature type="transmembrane region" description="Helical" evidence="6">
    <location>
        <begin position="208"/>
        <end position="226"/>
    </location>
</feature>